<evidence type="ECO:0000256" key="1">
    <source>
        <dbReference type="ARBA" id="ARBA00004141"/>
    </source>
</evidence>
<dbReference type="PANTHER" id="PTHR24223">
    <property type="entry name" value="ATP-BINDING CASSETTE SUB-FAMILY C"/>
    <property type="match status" value="1"/>
</dbReference>
<dbReference type="Pfam" id="PF00664">
    <property type="entry name" value="ABC_membrane"/>
    <property type="match status" value="1"/>
</dbReference>
<feature type="transmembrane region" description="Helical" evidence="9">
    <location>
        <begin position="112"/>
        <end position="131"/>
    </location>
</feature>
<dbReference type="Proteomes" id="UP000436088">
    <property type="component" value="Unassembled WGS sequence"/>
</dbReference>
<reference evidence="11" key="1">
    <citation type="submission" date="2019-09" db="EMBL/GenBank/DDBJ databases">
        <title>Draft genome information of white flower Hibiscus syriacus.</title>
        <authorList>
            <person name="Kim Y.-M."/>
        </authorList>
    </citation>
    <scope>NUCLEOTIDE SEQUENCE [LARGE SCALE GENOMIC DNA]</scope>
    <source>
        <strain evidence="11">YM2019G1</strain>
    </source>
</reference>
<feature type="transmembrane region" description="Helical" evidence="9">
    <location>
        <begin position="143"/>
        <end position="163"/>
    </location>
</feature>
<feature type="domain" description="ABC transmembrane type-1" evidence="10">
    <location>
        <begin position="290"/>
        <end position="394"/>
    </location>
</feature>
<evidence type="ECO:0000256" key="8">
    <source>
        <dbReference type="ARBA" id="ARBA00023136"/>
    </source>
</evidence>
<accession>A0A6A2XY17</accession>
<name>A0A6A2XY17_HIBSY</name>
<dbReference type="SUPFAM" id="SSF90123">
    <property type="entry name" value="ABC transporter transmembrane region"/>
    <property type="match status" value="1"/>
</dbReference>
<dbReference type="PANTHER" id="PTHR24223:SF456">
    <property type="entry name" value="MULTIDRUG RESISTANCE-ASSOCIATED PROTEIN LETHAL(2)03659"/>
    <property type="match status" value="1"/>
</dbReference>
<evidence type="ECO:0000256" key="7">
    <source>
        <dbReference type="ARBA" id="ARBA00022989"/>
    </source>
</evidence>
<dbReference type="InterPro" id="IPR011527">
    <property type="entry name" value="ABC1_TM_dom"/>
</dbReference>
<keyword evidence="12" id="KW-1185">Reference proteome</keyword>
<keyword evidence="7 9" id="KW-1133">Transmembrane helix</keyword>
<evidence type="ECO:0000259" key="10">
    <source>
        <dbReference type="PROSITE" id="PS50929"/>
    </source>
</evidence>
<evidence type="ECO:0000256" key="5">
    <source>
        <dbReference type="ARBA" id="ARBA00022741"/>
    </source>
</evidence>
<dbReference type="GO" id="GO:0016020">
    <property type="term" value="C:membrane"/>
    <property type="evidence" value="ECO:0007669"/>
    <property type="project" value="UniProtKB-SubCell"/>
</dbReference>
<evidence type="ECO:0000256" key="2">
    <source>
        <dbReference type="ARBA" id="ARBA00009726"/>
    </source>
</evidence>
<feature type="transmembrane region" description="Helical" evidence="9">
    <location>
        <begin position="175"/>
        <end position="195"/>
    </location>
</feature>
<protein>
    <recommendedName>
        <fullName evidence="10">ABC transmembrane type-1 domain-containing protein</fullName>
    </recommendedName>
</protein>
<proteinExistence type="inferred from homology"/>
<evidence type="ECO:0000313" key="11">
    <source>
        <dbReference type="EMBL" id="KAE8659424.1"/>
    </source>
</evidence>
<comment type="similarity">
    <text evidence="2">Belongs to the ABC transporter superfamily. ABCC family. Conjugate transporter (TC 3.A.1.208) subfamily.</text>
</comment>
<sequence length="394" mass="45309">MAFEPLVWFCRPVADGVWKRAVSNAFGAYTPCATDSLVITISHLVLLGLCVYRVWLIRRDLKAQRFCLRSKYYNYMLGLLALYATAEPLFRLIMGISVLNLDGQPGLAPFEIASLIVEALTWCSIFVMIVVETKVYICEFRWFVRFGVIYTLIGDAVTLNLILSVREFYNSSILYLYSSEVLSQVLFGILLLVYIPDLDPYPGYTPMRTELVDDDGYEELPGGEEICPERHVNIFSKIFFSWMSPLMEQGYKRPITEKDVWKLDTWDRTETLNNKFQKCWAEESRRPKPWLLRALNSSLGGRFWWGGFWKSMQQGDPAWIGYIYAFSIFVGVALGVLCEAQYFQNVMRVGFRLRSTLIAAVFRKSLRLTHEGRKKFASGKITNLMTTDAEALQA</sequence>
<keyword evidence="8 9" id="KW-0472">Membrane</keyword>
<keyword evidence="6" id="KW-0067">ATP-binding</keyword>
<keyword evidence="3" id="KW-0813">Transport</keyword>
<dbReference type="PROSITE" id="PS50929">
    <property type="entry name" value="ABC_TM1F"/>
    <property type="match status" value="1"/>
</dbReference>
<dbReference type="GO" id="GO:0005524">
    <property type="term" value="F:ATP binding"/>
    <property type="evidence" value="ECO:0007669"/>
    <property type="project" value="UniProtKB-KW"/>
</dbReference>
<dbReference type="Gene3D" id="1.20.1560.10">
    <property type="entry name" value="ABC transporter type 1, transmembrane domain"/>
    <property type="match status" value="1"/>
</dbReference>
<evidence type="ECO:0000256" key="6">
    <source>
        <dbReference type="ARBA" id="ARBA00022840"/>
    </source>
</evidence>
<organism evidence="11 12">
    <name type="scientific">Hibiscus syriacus</name>
    <name type="common">Rose of Sharon</name>
    <dbReference type="NCBI Taxonomy" id="106335"/>
    <lineage>
        <taxon>Eukaryota</taxon>
        <taxon>Viridiplantae</taxon>
        <taxon>Streptophyta</taxon>
        <taxon>Embryophyta</taxon>
        <taxon>Tracheophyta</taxon>
        <taxon>Spermatophyta</taxon>
        <taxon>Magnoliopsida</taxon>
        <taxon>eudicotyledons</taxon>
        <taxon>Gunneridae</taxon>
        <taxon>Pentapetalae</taxon>
        <taxon>rosids</taxon>
        <taxon>malvids</taxon>
        <taxon>Malvales</taxon>
        <taxon>Malvaceae</taxon>
        <taxon>Malvoideae</taxon>
        <taxon>Hibiscus</taxon>
    </lineage>
</organism>
<feature type="transmembrane region" description="Helical" evidence="9">
    <location>
        <begin position="319"/>
        <end position="338"/>
    </location>
</feature>
<keyword evidence="4 9" id="KW-0812">Transmembrane</keyword>
<feature type="transmembrane region" description="Helical" evidence="9">
    <location>
        <begin position="37"/>
        <end position="56"/>
    </location>
</feature>
<evidence type="ECO:0000313" key="12">
    <source>
        <dbReference type="Proteomes" id="UP000436088"/>
    </source>
</evidence>
<evidence type="ECO:0000256" key="4">
    <source>
        <dbReference type="ARBA" id="ARBA00022692"/>
    </source>
</evidence>
<dbReference type="AlphaFoldDB" id="A0A6A2XY17"/>
<keyword evidence="5" id="KW-0547">Nucleotide-binding</keyword>
<evidence type="ECO:0000256" key="3">
    <source>
        <dbReference type="ARBA" id="ARBA00022448"/>
    </source>
</evidence>
<gene>
    <name evidence="11" type="ORF">F3Y22_tig00116962pilonHSYRG00353</name>
</gene>
<feature type="transmembrane region" description="Helical" evidence="9">
    <location>
        <begin position="77"/>
        <end position="100"/>
    </location>
</feature>
<dbReference type="InterPro" id="IPR036640">
    <property type="entry name" value="ABC1_TM_sf"/>
</dbReference>
<dbReference type="InterPro" id="IPR050173">
    <property type="entry name" value="ABC_transporter_C-like"/>
</dbReference>
<comment type="caution">
    <text evidence="11">The sequence shown here is derived from an EMBL/GenBank/DDBJ whole genome shotgun (WGS) entry which is preliminary data.</text>
</comment>
<dbReference type="GO" id="GO:0140359">
    <property type="term" value="F:ABC-type transporter activity"/>
    <property type="evidence" value="ECO:0007669"/>
    <property type="project" value="InterPro"/>
</dbReference>
<comment type="subcellular location">
    <subcellularLocation>
        <location evidence="1">Membrane</location>
        <topology evidence="1">Multi-pass membrane protein</topology>
    </subcellularLocation>
</comment>
<dbReference type="EMBL" id="VEPZ02001737">
    <property type="protein sequence ID" value="KAE8659424.1"/>
    <property type="molecule type" value="Genomic_DNA"/>
</dbReference>
<evidence type="ECO:0000256" key="9">
    <source>
        <dbReference type="SAM" id="Phobius"/>
    </source>
</evidence>